<dbReference type="EMBL" id="BAABHF010000010">
    <property type="protein sequence ID" value="GAA4486450.1"/>
    <property type="molecule type" value="Genomic_DNA"/>
</dbReference>
<evidence type="ECO:0000313" key="2">
    <source>
        <dbReference type="Proteomes" id="UP001500503"/>
    </source>
</evidence>
<name>A0ABP8PFS6_9ACTN</name>
<proteinExistence type="predicted"/>
<comment type="caution">
    <text evidence="1">The sequence shown here is derived from an EMBL/GenBank/DDBJ whole genome shotgun (WGS) entry which is preliminary data.</text>
</comment>
<protein>
    <submittedName>
        <fullName evidence="1">Uncharacterized protein</fullName>
    </submittedName>
</protein>
<sequence length="93" mass="10194">MTVKHGDAEWLIEVKMLRRGDAVGAAREALAQLLAYRHFLYPNGHAHVRMLAVFNEDIGLACVGFLEEQNVASVWRDGTGWAGSPTAREAGLC</sequence>
<accession>A0ABP8PFS6</accession>
<evidence type="ECO:0000313" key="1">
    <source>
        <dbReference type="EMBL" id="GAA4486450.1"/>
    </source>
</evidence>
<keyword evidence="2" id="KW-1185">Reference proteome</keyword>
<organism evidence="1 2">
    <name type="scientific">Actinoallomurus oryzae</name>
    <dbReference type="NCBI Taxonomy" id="502180"/>
    <lineage>
        <taxon>Bacteria</taxon>
        <taxon>Bacillati</taxon>
        <taxon>Actinomycetota</taxon>
        <taxon>Actinomycetes</taxon>
        <taxon>Streptosporangiales</taxon>
        <taxon>Thermomonosporaceae</taxon>
        <taxon>Actinoallomurus</taxon>
    </lineage>
</organism>
<reference evidence="2" key="1">
    <citation type="journal article" date="2019" name="Int. J. Syst. Evol. Microbiol.">
        <title>The Global Catalogue of Microorganisms (GCM) 10K type strain sequencing project: providing services to taxonomists for standard genome sequencing and annotation.</title>
        <authorList>
            <consortium name="The Broad Institute Genomics Platform"/>
            <consortium name="The Broad Institute Genome Sequencing Center for Infectious Disease"/>
            <person name="Wu L."/>
            <person name="Ma J."/>
        </authorList>
    </citation>
    <scope>NUCLEOTIDE SEQUENCE [LARGE SCALE GENOMIC DNA]</scope>
    <source>
        <strain evidence="2">JCM 17933</strain>
    </source>
</reference>
<dbReference type="RefSeq" id="WP_345458562.1">
    <property type="nucleotide sequence ID" value="NZ_BAABHF010000010.1"/>
</dbReference>
<gene>
    <name evidence="1" type="ORF">GCM10023191_012620</name>
</gene>
<dbReference type="Proteomes" id="UP001500503">
    <property type="component" value="Unassembled WGS sequence"/>
</dbReference>